<organism evidence="4 5">
    <name type="scientific">Crotalus adamanteus</name>
    <name type="common">Eastern diamondback rattlesnake</name>
    <dbReference type="NCBI Taxonomy" id="8729"/>
    <lineage>
        <taxon>Eukaryota</taxon>
        <taxon>Metazoa</taxon>
        <taxon>Chordata</taxon>
        <taxon>Craniata</taxon>
        <taxon>Vertebrata</taxon>
        <taxon>Euteleostomi</taxon>
        <taxon>Lepidosauria</taxon>
        <taxon>Squamata</taxon>
        <taxon>Bifurcata</taxon>
        <taxon>Unidentata</taxon>
        <taxon>Episquamata</taxon>
        <taxon>Toxicofera</taxon>
        <taxon>Serpentes</taxon>
        <taxon>Colubroidea</taxon>
        <taxon>Viperidae</taxon>
        <taxon>Crotalinae</taxon>
        <taxon>Crotalus</taxon>
    </lineage>
</organism>
<feature type="region of interest" description="Disordered" evidence="2">
    <location>
        <begin position="607"/>
        <end position="664"/>
    </location>
</feature>
<feature type="domain" description="C2H2-type" evidence="3">
    <location>
        <begin position="543"/>
        <end position="570"/>
    </location>
</feature>
<feature type="compositionally biased region" description="Gly residues" evidence="2">
    <location>
        <begin position="25"/>
        <end position="46"/>
    </location>
</feature>
<evidence type="ECO:0000313" key="5">
    <source>
        <dbReference type="Proteomes" id="UP001474421"/>
    </source>
</evidence>
<protein>
    <submittedName>
        <fullName evidence="4">Zinc finger and BTB domain-containing protein 10</fullName>
    </submittedName>
</protein>
<dbReference type="Proteomes" id="UP001474421">
    <property type="component" value="Unassembled WGS sequence"/>
</dbReference>
<evidence type="ECO:0000259" key="3">
    <source>
        <dbReference type="PROSITE" id="PS50157"/>
    </source>
</evidence>
<keyword evidence="1" id="KW-0479">Metal-binding</keyword>
<keyword evidence="1" id="KW-0862">Zinc</keyword>
<feature type="region of interest" description="Disordered" evidence="2">
    <location>
        <begin position="81"/>
        <end position="104"/>
    </location>
</feature>
<name>A0AAW1BM39_CROAD</name>
<dbReference type="InterPro" id="IPR036236">
    <property type="entry name" value="Znf_C2H2_sf"/>
</dbReference>
<dbReference type="FunFam" id="3.30.160.60:FF:000492">
    <property type="entry name" value="Zinc finger and BTB domain containing 10"/>
    <property type="match status" value="1"/>
</dbReference>
<feature type="region of interest" description="Disordered" evidence="2">
    <location>
        <begin position="171"/>
        <end position="221"/>
    </location>
</feature>
<dbReference type="SUPFAM" id="SSF57667">
    <property type="entry name" value="beta-beta-alpha zinc fingers"/>
    <property type="match status" value="1"/>
</dbReference>
<evidence type="ECO:0000256" key="2">
    <source>
        <dbReference type="SAM" id="MobiDB-lite"/>
    </source>
</evidence>
<dbReference type="EMBL" id="JAOTOJ010000003">
    <property type="protein sequence ID" value="KAK9403205.1"/>
    <property type="molecule type" value="Genomic_DNA"/>
</dbReference>
<feature type="compositionally biased region" description="Gly residues" evidence="2">
    <location>
        <begin position="188"/>
        <end position="199"/>
    </location>
</feature>
<feature type="region of interest" description="Disordered" evidence="2">
    <location>
        <begin position="134"/>
        <end position="158"/>
    </location>
</feature>
<gene>
    <name evidence="4" type="ORF">NXF25_008032</name>
</gene>
<feature type="region of interest" description="Disordered" evidence="2">
    <location>
        <begin position="277"/>
        <end position="297"/>
    </location>
</feature>
<dbReference type="InterPro" id="IPR013087">
    <property type="entry name" value="Znf_C2H2_type"/>
</dbReference>
<dbReference type="PROSITE" id="PS50157">
    <property type="entry name" value="ZINC_FINGER_C2H2_2"/>
    <property type="match status" value="2"/>
</dbReference>
<dbReference type="PANTHER" id="PTHR46105">
    <property type="entry name" value="AGAP004733-PA"/>
    <property type="match status" value="1"/>
</dbReference>
<dbReference type="PANTHER" id="PTHR46105:SF24">
    <property type="entry name" value="ZINC FINGER AND BTB DOMAIN CONTAINING 10"/>
    <property type="match status" value="1"/>
</dbReference>
<keyword evidence="1" id="KW-0863">Zinc-finger</keyword>
<dbReference type="AlphaFoldDB" id="A0AAW1BM39"/>
<feature type="region of interest" description="Disordered" evidence="2">
    <location>
        <begin position="23"/>
        <end position="53"/>
    </location>
</feature>
<accession>A0AAW1BM39</accession>
<sequence length="664" mass="72334">MFAEMNRRTLAFRGGGLVSATTATVGGGGGGGPTANGNSGSGGSSGQGEAWVRQEAEQLNGQGVEEEVELETVELEVAEVEASDTAGKELSPTPPSDSASAATSVAAPVGPMFAERNRRTLAFRGGGLVAAANNGCDGAAWSRRPLNGRGGGGEEEELELEGLLEGKELVQDGGSLSDSSEDEEDGEGGSLGDGSGAEGGSCSSSRRSGGDEAEVNSVGAGEGESIQHFPLATRPKSLLQKLHVSFQSCWLKEFPWLQYCQKTGLVSCAWCTAAVPTTSSTDGSSSNNNSSRGHDDLCKGTRNYKRALFLRHHLSAEHRLNEPVTAEQESELTSELANERDCDYNIRPNENSYCYQLLQELNEQRKKGILCDVNIVDSSPEMAENESQGEGKVFVWNDMSSQGQSLQEPGKTRRKNPGAKRFVYNIPPNNDEPLEDCSAAQTSVQYPEEDLQFIKEEVAGTSNDFKFGIFPSITNDFKFGLLPGTSNDFKYGLLPESWPKENWENGDSSLIMNKLKCPHCNYVAKYRRTLKRHLLIHTGVRSFSCDICGKLFTRREHVKRHSLVHKKDKKYKCMVCKKIFMLAASVGIRHGSRRYGVCVDCADKSQPGAQEGVDQVQDTDFPRDEEFEENEVGEADEELPDDIEEQNDQTRWDESGEVCVPLED</sequence>
<feature type="compositionally biased region" description="Low complexity" evidence="2">
    <location>
        <begin position="277"/>
        <end position="291"/>
    </location>
</feature>
<proteinExistence type="predicted"/>
<reference evidence="4 5" key="1">
    <citation type="journal article" date="2024" name="Proc. Natl. Acad. Sci. U.S.A.">
        <title>The genetic regulatory architecture and epigenomic basis for age-related changes in rattlesnake venom.</title>
        <authorList>
            <person name="Hogan M.P."/>
            <person name="Holding M.L."/>
            <person name="Nystrom G.S."/>
            <person name="Colston T.J."/>
            <person name="Bartlett D.A."/>
            <person name="Mason A.J."/>
            <person name="Ellsworth S.A."/>
            <person name="Rautsaw R.M."/>
            <person name="Lawrence K.C."/>
            <person name="Strickland J.L."/>
            <person name="He B."/>
            <person name="Fraser P."/>
            <person name="Margres M.J."/>
            <person name="Gilbert D.M."/>
            <person name="Gibbs H.L."/>
            <person name="Parkinson C.L."/>
            <person name="Rokyta D.R."/>
        </authorList>
    </citation>
    <scope>NUCLEOTIDE SEQUENCE [LARGE SCALE GENOMIC DNA]</scope>
    <source>
        <strain evidence="4">DRR0105</strain>
    </source>
</reference>
<evidence type="ECO:0000256" key="1">
    <source>
        <dbReference type="PROSITE-ProRule" id="PRU00042"/>
    </source>
</evidence>
<feature type="compositionally biased region" description="Acidic residues" evidence="2">
    <location>
        <begin position="623"/>
        <end position="647"/>
    </location>
</feature>
<evidence type="ECO:0000313" key="4">
    <source>
        <dbReference type="EMBL" id="KAK9403205.1"/>
    </source>
</evidence>
<dbReference type="GO" id="GO:0008270">
    <property type="term" value="F:zinc ion binding"/>
    <property type="evidence" value="ECO:0007669"/>
    <property type="project" value="UniProtKB-KW"/>
</dbReference>
<dbReference type="Gene3D" id="3.30.160.60">
    <property type="entry name" value="Classic Zinc Finger"/>
    <property type="match status" value="2"/>
</dbReference>
<feature type="domain" description="C2H2-type" evidence="3">
    <location>
        <begin position="515"/>
        <end position="542"/>
    </location>
</feature>
<comment type="caution">
    <text evidence="4">The sequence shown here is derived from an EMBL/GenBank/DDBJ whole genome shotgun (WGS) entry which is preliminary data.</text>
</comment>
<dbReference type="SMART" id="SM00355">
    <property type="entry name" value="ZnF_C2H2"/>
    <property type="match status" value="2"/>
</dbReference>
<dbReference type="PROSITE" id="PS00028">
    <property type="entry name" value="ZINC_FINGER_C2H2_1"/>
    <property type="match status" value="1"/>
</dbReference>
<dbReference type="GO" id="GO:0000981">
    <property type="term" value="F:DNA-binding transcription factor activity, RNA polymerase II-specific"/>
    <property type="evidence" value="ECO:0007669"/>
    <property type="project" value="TreeGrafter"/>
</dbReference>
<dbReference type="InterPro" id="IPR050457">
    <property type="entry name" value="ZnFinger_BTB_dom_contain"/>
</dbReference>
<keyword evidence="5" id="KW-1185">Reference proteome</keyword>
<dbReference type="GO" id="GO:0000978">
    <property type="term" value="F:RNA polymerase II cis-regulatory region sequence-specific DNA binding"/>
    <property type="evidence" value="ECO:0007669"/>
    <property type="project" value="TreeGrafter"/>
</dbReference>